<proteinExistence type="predicted"/>
<evidence type="ECO:0000313" key="2">
    <source>
        <dbReference type="RefSeq" id="XP_045152644.1"/>
    </source>
</evidence>
<name>A0AC55DLL7_ECHTE</name>
<evidence type="ECO:0000313" key="1">
    <source>
        <dbReference type="Proteomes" id="UP000694863"/>
    </source>
</evidence>
<dbReference type="Proteomes" id="UP000694863">
    <property type="component" value="Unplaced"/>
</dbReference>
<accession>A0AC55DLL7</accession>
<dbReference type="RefSeq" id="XP_045152644.1">
    <property type="nucleotide sequence ID" value="XM_045296709.1"/>
</dbReference>
<keyword evidence="1" id="KW-1185">Reference proteome</keyword>
<organism evidence="1 2">
    <name type="scientific">Echinops telfairi</name>
    <name type="common">Lesser hedgehog tenrec</name>
    <dbReference type="NCBI Taxonomy" id="9371"/>
    <lineage>
        <taxon>Eukaryota</taxon>
        <taxon>Metazoa</taxon>
        <taxon>Chordata</taxon>
        <taxon>Craniata</taxon>
        <taxon>Vertebrata</taxon>
        <taxon>Euteleostomi</taxon>
        <taxon>Mammalia</taxon>
        <taxon>Eutheria</taxon>
        <taxon>Afrotheria</taxon>
        <taxon>Tenrecidae</taxon>
        <taxon>Tenrecinae</taxon>
        <taxon>Echinops</taxon>
    </lineage>
</organism>
<protein>
    <submittedName>
        <fullName evidence="2">Glutamyl-tRNA(Gln) amidotransferase subunit C, mitochondrial</fullName>
    </submittedName>
</protein>
<gene>
    <name evidence="2" type="primary">GATC</name>
</gene>
<reference evidence="2" key="1">
    <citation type="submission" date="2025-08" db="UniProtKB">
        <authorList>
            <consortium name="RefSeq"/>
        </authorList>
    </citation>
    <scope>IDENTIFICATION</scope>
</reference>
<sequence>MEMMLMQNTQMHQISMQIMMLKALPSSAPAAPGLHAIALHPSLQEAYFWPTAARLWKALTFFVALPGVGVSMLNAFLKSQQEHERPEFVPYAHLRIRSKITAEVIEHLERLALVDFGSREAVARLEKAIAFADRLHEVDTNGVEPMESVLEDRCLYLRSDDIKEGNCVEKLLQNSQRVVEEYFVAPPGNISPAKLEDKEPPQGHKGSNL</sequence>